<reference evidence="2" key="2">
    <citation type="submission" date="2021-12" db="EMBL/GenBank/DDBJ databases">
        <title>Resequencing data analysis of finger millet.</title>
        <authorList>
            <person name="Hatakeyama M."/>
            <person name="Aluri S."/>
            <person name="Balachadran M.T."/>
            <person name="Sivarajan S.R."/>
            <person name="Poveda L."/>
            <person name="Shimizu-Inatsugi R."/>
            <person name="Schlapbach R."/>
            <person name="Sreeman S.M."/>
            <person name="Shimizu K.K."/>
        </authorList>
    </citation>
    <scope>NUCLEOTIDE SEQUENCE</scope>
</reference>
<protein>
    <submittedName>
        <fullName evidence="2">Uncharacterized protein</fullName>
    </submittedName>
</protein>
<reference evidence="2" key="1">
    <citation type="journal article" date="2018" name="DNA Res.">
        <title>Multiple hybrid de novo genome assembly of finger millet, an orphan allotetraploid crop.</title>
        <authorList>
            <person name="Hatakeyama M."/>
            <person name="Aluri S."/>
            <person name="Balachadran M.T."/>
            <person name="Sivarajan S.R."/>
            <person name="Patrignani A."/>
            <person name="Gruter S."/>
            <person name="Poveda L."/>
            <person name="Shimizu-Inatsugi R."/>
            <person name="Baeten J."/>
            <person name="Francoijs K.J."/>
            <person name="Nataraja K.N."/>
            <person name="Reddy Y.A.N."/>
            <person name="Phadnis S."/>
            <person name="Ravikumar R.L."/>
            <person name="Schlapbach R."/>
            <person name="Sreeman S.M."/>
            <person name="Shimizu K.K."/>
        </authorList>
    </citation>
    <scope>NUCLEOTIDE SEQUENCE</scope>
</reference>
<evidence type="ECO:0000313" key="2">
    <source>
        <dbReference type="EMBL" id="GJN11494.1"/>
    </source>
</evidence>
<feature type="region of interest" description="Disordered" evidence="1">
    <location>
        <begin position="1"/>
        <end position="43"/>
    </location>
</feature>
<evidence type="ECO:0000256" key="1">
    <source>
        <dbReference type="SAM" id="MobiDB-lite"/>
    </source>
</evidence>
<name>A0AAV5DM91_ELECO</name>
<organism evidence="2 3">
    <name type="scientific">Eleusine coracana subsp. coracana</name>
    <dbReference type="NCBI Taxonomy" id="191504"/>
    <lineage>
        <taxon>Eukaryota</taxon>
        <taxon>Viridiplantae</taxon>
        <taxon>Streptophyta</taxon>
        <taxon>Embryophyta</taxon>
        <taxon>Tracheophyta</taxon>
        <taxon>Spermatophyta</taxon>
        <taxon>Magnoliopsida</taxon>
        <taxon>Liliopsida</taxon>
        <taxon>Poales</taxon>
        <taxon>Poaceae</taxon>
        <taxon>PACMAD clade</taxon>
        <taxon>Chloridoideae</taxon>
        <taxon>Cynodonteae</taxon>
        <taxon>Eleusininae</taxon>
        <taxon>Eleusine</taxon>
    </lineage>
</organism>
<accession>A0AAV5DM91</accession>
<dbReference type="AlphaFoldDB" id="A0AAV5DM91"/>
<gene>
    <name evidence="2" type="primary">ga29692</name>
    <name evidence="2" type="ORF">PR202_ga29692</name>
</gene>
<evidence type="ECO:0000313" key="3">
    <source>
        <dbReference type="Proteomes" id="UP001054889"/>
    </source>
</evidence>
<comment type="caution">
    <text evidence="2">The sequence shown here is derived from an EMBL/GenBank/DDBJ whole genome shotgun (WGS) entry which is preliminary data.</text>
</comment>
<feature type="compositionally biased region" description="Low complexity" evidence="1">
    <location>
        <begin position="1"/>
        <end position="32"/>
    </location>
</feature>
<proteinExistence type="predicted"/>
<dbReference type="EMBL" id="BQKI01000018">
    <property type="protein sequence ID" value="GJN11494.1"/>
    <property type="molecule type" value="Genomic_DNA"/>
</dbReference>
<sequence length="112" mass="11783">MASAGAAAPTSAAAITSTSAPTPTAAATTPTALRHYPDPRDRHYKNRVGLTLAKRIKSHHAWLRGSTSMFGKPNEVSRSALNAGEVVVGEHRLAIKPELKEAALNVSKCLSL</sequence>
<keyword evidence="3" id="KW-1185">Reference proteome</keyword>
<dbReference type="Proteomes" id="UP001054889">
    <property type="component" value="Unassembled WGS sequence"/>
</dbReference>